<dbReference type="InterPro" id="IPR000601">
    <property type="entry name" value="PKD_dom"/>
</dbReference>
<dbReference type="EMBL" id="MRDE01000074">
    <property type="protein sequence ID" value="OMH23479.1"/>
    <property type="molecule type" value="Genomic_DNA"/>
</dbReference>
<gene>
    <name evidence="2" type="ORF">BKD30_12400</name>
</gene>
<sequence>MNVLAASSVVQPSPHTLRGAETNVYAVGRTQTFATRIQNFDITIRATPVAYTFHYGDGSSLGPVENPGGPVARAQWGTKTATSHIYRATGTVGVTVTTIYRGEYTYNGLPYQPIAGTISVDSAPVGLTVWRAKAANVADDCAANPTGWACGMPTR</sequence>
<organism evidence="2 3">
    <name type="scientific">Tersicoccus phoenicis</name>
    <dbReference type="NCBI Taxonomy" id="554083"/>
    <lineage>
        <taxon>Bacteria</taxon>
        <taxon>Bacillati</taxon>
        <taxon>Actinomycetota</taxon>
        <taxon>Actinomycetes</taxon>
        <taxon>Micrococcales</taxon>
        <taxon>Micrococcaceae</taxon>
        <taxon>Tersicoccus</taxon>
    </lineage>
</organism>
<dbReference type="STRING" id="554083.BKD30_12400"/>
<protein>
    <recommendedName>
        <fullName evidence="1">PKD domain-containing protein</fullName>
    </recommendedName>
</protein>
<evidence type="ECO:0000313" key="2">
    <source>
        <dbReference type="EMBL" id="OMH23479.1"/>
    </source>
</evidence>
<name>A0A1R1L7Q9_9MICC</name>
<comment type="caution">
    <text evidence="2">The sequence shown here is derived from an EMBL/GenBank/DDBJ whole genome shotgun (WGS) entry which is preliminary data.</text>
</comment>
<accession>A0A1R1L7Q9</accession>
<reference evidence="2 3" key="1">
    <citation type="submission" date="2016-12" db="EMBL/GenBank/DDBJ databases">
        <title>Draft genome of Tersicoccus phoenicis 1P05MA.</title>
        <authorList>
            <person name="Nakajima Y."/>
            <person name="Yoshizawa S."/>
            <person name="Nakamura K."/>
            <person name="Ogura Y."/>
            <person name="Hayashi T."/>
            <person name="Kogure K."/>
        </authorList>
    </citation>
    <scope>NUCLEOTIDE SEQUENCE [LARGE SCALE GENOMIC DNA]</scope>
    <source>
        <strain evidence="2 3">1p05MA</strain>
    </source>
</reference>
<keyword evidence="3" id="KW-1185">Reference proteome</keyword>
<dbReference type="Proteomes" id="UP000187085">
    <property type="component" value="Unassembled WGS sequence"/>
</dbReference>
<feature type="domain" description="PKD" evidence="1">
    <location>
        <begin position="40"/>
        <end position="97"/>
    </location>
</feature>
<dbReference type="AlphaFoldDB" id="A0A1R1L7Q9"/>
<evidence type="ECO:0000259" key="1">
    <source>
        <dbReference type="PROSITE" id="PS50093"/>
    </source>
</evidence>
<dbReference type="PROSITE" id="PS50093">
    <property type="entry name" value="PKD"/>
    <property type="match status" value="1"/>
</dbReference>
<proteinExistence type="predicted"/>
<evidence type="ECO:0000313" key="3">
    <source>
        <dbReference type="Proteomes" id="UP000187085"/>
    </source>
</evidence>